<evidence type="ECO:0000313" key="3">
    <source>
        <dbReference type="Proteomes" id="UP000654304"/>
    </source>
</evidence>
<dbReference type="RefSeq" id="WP_186903660.1">
    <property type="nucleotide sequence ID" value="NZ_JACOGD010000004.1"/>
</dbReference>
<sequence>MSNAIRSQNTRIQRGTAQASAPGKTITTIANAAGAPNILQVTTQTAHGLSSGDLATHIGIAPAAYNGTYPVQVISATSYQLMLPGPGIGNATAVGTYTAVSFTYADVDEPTDVKFGGISVSQLDVSHLQSTAKEFIPGLVDNGSVDFTCNFTNSAMQNQLLADQYQATVTNWRVILGGIVQRTFAGFVFKFDGPTAKTDSKMDVQASLKISGAIVSG</sequence>
<name>A0ABR7A5E0_9BURK</name>
<comment type="caution">
    <text evidence="2">The sequence shown here is derived from an EMBL/GenBank/DDBJ whole genome shotgun (WGS) entry which is preliminary data.</text>
</comment>
<dbReference type="Gene3D" id="4.10.410.40">
    <property type="match status" value="1"/>
</dbReference>
<feature type="region of interest" description="Disordered" evidence="1">
    <location>
        <begin position="1"/>
        <end position="20"/>
    </location>
</feature>
<dbReference type="Proteomes" id="UP000654304">
    <property type="component" value="Unassembled WGS sequence"/>
</dbReference>
<evidence type="ECO:0000256" key="1">
    <source>
        <dbReference type="SAM" id="MobiDB-lite"/>
    </source>
</evidence>
<evidence type="ECO:0000313" key="2">
    <source>
        <dbReference type="EMBL" id="MBC3931978.1"/>
    </source>
</evidence>
<proteinExistence type="predicted"/>
<protein>
    <submittedName>
        <fullName evidence="2">Uncharacterized protein</fullName>
    </submittedName>
</protein>
<accession>A0ABR7A5E0</accession>
<organism evidence="2 3">
    <name type="scientific">Undibacterium curvum</name>
    <dbReference type="NCBI Taxonomy" id="2762294"/>
    <lineage>
        <taxon>Bacteria</taxon>
        <taxon>Pseudomonadati</taxon>
        <taxon>Pseudomonadota</taxon>
        <taxon>Betaproteobacteria</taxon>
        <taxon>Burkholderiales</taxon>
        <taxon>Oxalobacteraceae</taxon>
        <taxon>Undibacterium</taxon>
    </lineage>
</organism>
<dbReference type="EMBL" id="JACOGD010000004">
    <property type="protein sequence ID" value="MBC3931978.1"/>
    <property type="molecule type" value="Genomic_DNA"/>
</dbReference>
<reference evidence="2 3" key="1">
    <citation type="submission" date="2020-08" db="EMBL/GenBank/DDBJ databases">
        <title>Novel species isolated from subtropical streams in China.</title>
        <authorList>
            <person name="Lu H."/>
        </authorList>
    </citation>
    <scope>NUCLEOTIDE SEQUENCE [LARGE SCALE GENOMIC DNA]</scope>
    <source>
        <strain evidence="2 3">CY22W</strain>
    </source>
</reference>
<gene>
    <name evidence="2" type="ORF">H8K43_09870</name>
</gene>
<keyword evidence="3" id="KW-1185">Reference proteome</keyword>